<gene>
    <name evidence="1" type="ORF">SAMN04488509_10944</name>
</gene>
<organism evidence="1 2">
    <name type="scientific">Aquimonas voraii</name>
    <dbReference type="NCBI Taxonomy" id="265719"/>
    <lineage>
        <taxon>Bacteria</taxon>
        <taxon>Pseudomonadati</taxon>
        <taxon>Pseudomonadota</taxon>
        <taxon>Gammaproteobacteria</taxon>
        <taxon>Lysobacterales</taxon>
        <taxon>Lysobacteraceae</taxon>
        <taxon>Aquimonas</taxon>
    </lineage>
</organism>
<dbReference type="STRING" id="265719.SAMN04488509_10944"/>
<proteinExistence type="predicted"/>
<dbReference type="EMBL" id="FNAG01000009">
    <property type="protein sequence ID" value="SDD87009.1"/>
    <property type="molecule type" value="Genomic_DNA"/>
</dbReference>
<dbReference type="Gene3D" id="3.30.300.20">
    <property type="match status" value="1"/>
</dbReference>
<dbReference type="AlphaFoldDB" id="A0A1G6Y9A4"/>
<dbReference type="InterPro" id="IPR036102">
    <property type="entry name" value="OsmC/Ohrsf"/>
</dbReference>
<dbReference type="InterPro" id="IPR003718">
    <property type="entry name" value="OsmC/Ohr_fam"/>
</dbReference>
<accession>A0A1G6Y9A4</accession>
<evidence type="ECO:0000313" key="2">
    <source>
        <dbReference type="Proteomes" id="UP000199603"/>
    </source>
</evidence>
<dbReference type="Pfam" id="PF02566">
    <property type="entry name" value="OsmC"/>
    <property type="match status" value="1"/>
</dbReference>
<keyword evidence="2" id="KW-1185">Reference proteome</keyword>
<evidence type="ECO:0000313" key="1">
    <source>
        <dbReference type="EMBL" id="SDD87009.1"/>
    </source>
</evidence>
<dbReference type="SUPFAM" id="SSF82784">
    <property type="entry name" value="OsmC-like"/>
    <property type="match status" value="1"/>
</dbReference>
<sequence length="157" mass="16927">MSETQSFSITIEQEQDYVFRVRFEGTAIPDLMTDEPEPLGGGSGPNPSRMLVAAVANCMGASLLFALRKYKNDPGALKVKAIATLGRNEAGRMRVAKVDAQIELPEMAGSYQQLERILQQFEQFCVVTESVRSGVEVDVSVVDVTGALLHGPGLPVA</sequence>
<dbReference type="OrthoDB" id="5297623at2"/>
<reference evidence="1 2" key="1">
    <citation type="submission" date="2016-10" db="EMBL/GenBank/DDBJ databases">
        <authorList>
            <person name="de Groot N.N."/>
        </authorList>
    </citation>
    <scope>NUCLEOTIDE SEQUENCE [LARGE SCALE GENOMIC DNA]</scope>
    <source>
        <strain evidence="1 2">DSM 16957</strain>
    </source>
</reference>
<dbReference type="Proteomes" id="UP000199603">
    <property type="component" value="Unassembled WGS sequence"/>
</dbReference>
<dbReference type="InterPro" id="IPR015946">
    <property type="entry name" value="KH_dom-like_a/b"/>
</dbReference>
<name>A0A1G6Y9A4_9GAMM</name>
<protein>
    <submittedName>
        <fullName evidence="1">Organic hydroperoxide reductase OsmC/OhrA</fullName>
    </submittedName>
</protein>
<dbReference type="RefSeq" id="WP_091243707.1">
    <property type="nucleotide sequence ID" value="NZ_FNAG01000009.1"/>
</dbReference>